<evidence type="ECO:0000256" key="1">
    <source>
        <dbReference type="SAM" id="MobiDB-lite"/>
    </source>
</evidence>
<dbReference type="GO" id="GO:0001669">
    <property type="term" value="C:acrosomal vesicle"/>
    <property type="evidence" value="ECO:0007669"/>
    <property type="project" value="TreeGrafter"/>
</dbReference>
<feature type="compositionally biased region" description="Polar residues" evidence="1">
    <location>
        <begin position="7"/>
        <end position="38"/>
    </location>
</feature>
<proteinExistence type="predicted"/>
<dbReference type="InterPro" id="IPR000626">
    <property type="entry name" value="Ubiquitin-like_dom"/>
</dbReference>
<feature type="compositionally biased region" description="Basic and acidic residues" evidence="1">
    <location>
        <begin position="515"/>
        <end position="525"/>
    </location>
</feature>
<feature type="compositionally biased region" description="Polar residues" evidence="1">
    <location>
        <begin position="56"/>
        <end position="70"/>
    </location>
</feature>
<evidence type="ECO:0000259" key="2">
    <source>
        <dbReference type="PROSITE" id="PS50053"/>
    </source>
</evidence>
<feature type="compositionally biased region" description="Polar residues" evidence="1">
    <location>
        <begin position="149"/>
        <end position="165"/>
    </location>
</feature>
<dbReference type="InterPro" id="IPR057887">
    <property type="entry name" value="IQUB_helical"/>
</dbReference>
<feature type="compositionally biased region" description="Polar residues" evidence="1">
    <location>
        <begin position="269"/>
        <end position="285"/>
    </location>
</feature>
<feature type="compositionally biased region" description="Polar residues" evidence="1">
    <location>
        <begin position="526"/>
        <end position="546"/>
    </location>
</feature>
<dbReference type="OrthoDB" id="10265862at2759"/>
<accession>A0A8T0B5W8</accession>
<dbReference type="CDD" id="cd17061">
    <property type="entry name" value="Ubl_IQUB"/>
    <property type="match status" value="1"/>
</dbReference>
<dbReference type="PANTHER" id="PTHR21074">
    <property type="entry name" value="IQ AND UBIQUITIN-LIKE DOMAIN-CONTAINING PROTEIN"/>
    <property type="match status" value="1"/>
</dbReference>
<comment type="caution">
    <text evidence="3">The sequence shown here is derived from an EMBL/GenBank/DDBJ whole genome shotgun (WGS) entry which is preliminary data.</text>
</comment>
<dbReference type="Pfam" id="PF25805">
    <property type="entry name" value="IQUB"/>
    <property type="match status" value="1"/>
</dbReference>
<dbReference type="InterPro" id="IPR037695">
    <property type="entry name" value="IQUB"/>
</dbReference>
<reference evidence="3" key="1">
    <citation type="submission" date="2020-08" db="EMBL/GenBank/DDBJ databases">
        <title>Chromosome-level assembly of Southern catfish (Silurus meridionalis) provides insights into visual adaptation to the nocturnal and benthic lifestyles.</title>
        <authorList>
            <person name="Zhang Y."/>
            <person name="Wang D."/>
            <person name="Peng Z."/>
        </authorList>
    </citation>
    <scope>NUCLEOTIDE SEQUENCE</scope>
    <source>
        <strain evidence="3">SWU-2019-XX</strain>
        <tissue evidence="3">Muscle</tissue>
    </source>
</reference>
<evidence type="ECO:0000313" key="3">
    <source>
        <dbReference type="EMBL" id="KAF7702049.1"/>
    </source>
</evidence>
<dbReference type="InterPro" id="IPR029071">
    <property type="entry name" value="Ubiquitin-like_domsf"/>
</dbReference>
<feature type="domain" description="Ubiquitin-like" evidence="2">
    <location>
        <begin position="368"/>
        <end position="437"/>
    </location>
</feature>
<feature type="compositionally biased region" description="Polar residues" evidence="1">
    <location>
        <begin position="197"/>
        <end position="228"/>
    </location>
</feature>
<dbReference type="PANTHER" id="PTHR21074:SF0">
    <property type="entry name" value="IQ AND UBIQUITIN-LIKE DOMAIN-CONTAINING PROTEIN"/>
    <property type="match status" value="1"/>
</dbReference>
<dbReference type="PROSITE" id="PS50053">
    <property type="entry name" value="UBIQUITIN_2"/>
    <property type="match status" value="1"/>
</dbReference>
<feature type="compositionally biased region" description="Polar residues" evidence="1">
    <location>
        <begin position="292"/>
        <end position="323"/>
    </location>
</feature>
<dbReference type="AlphaFoldDB" id="A0A8T0B5W8"/>
<feature type="region of interest" description="Disordered" evidence="1">
    <location>
        <begin position="1"/>
        <end position="348"/>
    </location>
</feature>
<feature type="compositionally biased region" description="Polar residues" evidence="1">
    <location>
        <begin position="244"/>
        <end position="260"/>
    </location>
</feature>
<dbReference type="Pfam" id="PF00240">
    <property type="entry name" value="ubiquitin"/>
    <property type="match status" value="1"/>
</dbReference>
<keyword evidence="4" id="KW-1185">Reference proteome</keyword>
<dbReference type="Gene3D" id="3.10.20.90">
    <property type="entry name" value="Phosphatidylinositol 3-kinase Catalytic Subunit, Chain A, domain 1"/>
    <property type="match status" value="1"/>
</dbReference>
<feature type="compositionally biased region" description="Polar residues" evidence="1">
    <location>
        <begin position="102"/>
        <end position="133"/>
    </location>
</feature>
<name>A0A8T0B5W8_SILME</name>
<dbReference type="SUPFAM" id="SSF54236">
    <property type="entry name" value="Ubiquitin-like"/>
    <property type="match status" value="1"/>
</dbReference>
<feature type="region of interest" description="Disordered" evidence="1">
    <location>
        <begin position="515"/>
        <end position="546"/>
    </location>
</feature>
<protein>
    <recommendedName>
        <fullName evidence="2">Ubiquitin-like domain-containing protein</fullName>
    </recommendedName>
</protein>
<organism evidence="3 4">
    <name type="scientific">Silurus meridionalis</name>
    <name type="common">Southern catfish</name>
    <name type="synonym">Silurus soldatovi meridionalis</name>
    <dbReference type="NCBI Taxonomy" id="175797"/>
    <lineage>
        <taxon>Eukaryota</taxon>
        <taxon>Metazoa</taxon>
        <taxon>Chordata</taxon>
        <taxon>Craniata</taxon>
        <taxon>Vertebrata</taxon>
        <taxon>Euteleostomi</taxon>
        <taxon>Actinopterygii</taxon>
        <taxon>Neopterygii</taxon>
        <taxon>Teleostei</taxon>
        <taxon>Ostariophysi</taxon>
        <taxon>Siluriformes</taxon>
        <taxon>Siluridae</taxon>
        <taxon>Silurus</taxon>
    </lineage>
</organism>
<evidence type="ECO:0000313" key="4">
    <source>
        <dbReference type="Proteomes" id="UP000606274"/>
    </source>
</evidence>
<dbReference type="GO" id="GO:0031514">
    <property type="term" value="C:motile cilium"/>
    <property type="evidence" value="ECO:0007669"/>
    <property type="project" value="TreeGrafter"/>
</dbReference>
<dbReference type="EMBL" id="JABFDY010000010">
    <property type="protein sequence ID" value="KAF7702049.1"/>
    <property type="molecule type" value="Genomic_DNA"/>
</dbReference>
<dbReference type="Proteomes" id="UP000606274">
    <property type="component" value="Unassembled WGS sequence"/>
</dbReference>
<sequence>MEKDENPNVQSPDQVAPGSSPNTQTALDEDAGNQTAVHETQEDISSDQDKEPSPPSQILGQDTFSPQEQEIISPADDVGNSTATEPDIATVSGTSMEKDENPNVQSPDQVAPGSSTNTQTALDEDAGNQTAVHETQEDISSDQDKEPSPLSQILGQDTFSPQEQEIISPADDVGNSTATEPDIATVSGTSMEKDENPNVQSPDQVAPGSSTNTQTALDEDAGNQTAVHETQEDISSDQDKEPSPLSQILGQDTFSPQEQEIISPADDVGNSTATEPDITTVSGTSMEKDENPNVQSPDQVTPGSSTNTQTALDEDAGNQTAVHETQEDISSDQDKEPSPPSPILGQDTFSPQEQEIISPADDVGNSTATVKILLLPDGHMMTVAFMIGLTIQDLKNNFSNELRVPSELIQITLNGNALEDHQTLMSLGVQPHATVQLEMSSLDPANYPIKPVKPQQECNMPDVITVRVQTDADSYQDVVVEIERTTQKDPFLGGYRQKVTKTEFYHAAVQTMPKSRPDRGVETLNRDTQTSQVKTQAEQCTTNSSTQMTKPGCYVSNMEDKVITPRKYISADECHSRFLNAVITIQAHIRRWLAIRLTTKLRLDKELCLAWVEQQKRRWKEEKEEQIRTEYQRRINPETKEDFALLYNALEKWRKEELERINATLCGAERKAALCALLEQETQFLASIEHHRIAAGKRNQEKGVQAFLNKCAAPKQWQASDGTMTQMDTTHTIRARELRDLYRSITMSDLSQEERLDVLSTLKNTVKEHSCKLTREIVELIDREADLLTRGIMERNLEGLRKRIATLFLQYIKNPTFNPEVSKLLWVPQDPEQLRKKNHLCRGCSKFLPRSEFPLTLTSRMMGLCRHCKQLDNEARHREDFTHYRNILKRLRKDESELNPDAKIPYLLQERDMRYLVDVIWRAQSAVSAWKDLLDLLMVRWDRYSEWTPWNCVLLTKEEAAVHLKVESIEKTYATVFISSIKHKHAIARTYFSQIPVMVKYLQDVNSQPVAQNNLLVSKSISTMSNLTK</sequence>
<dbReference type="GO" id="GO:0030317">
    <property type="term" value="P:flagellated sperm motility"/>
    <property type="evidence" value="ECO:0007669"/>
    <property type="project" value="TreeGrafter"/>
</dbReference>
<dbReference type="GO" id="GO:0060271">
    <property type="term" value="P:cilium assembly"/>
    <property type="evidence" value="ECO:0007669"/>
    <property type="project" value="TreeGrafter"/>
</dbReference>
<gene>
    <name evidence="3" type="ORF">HF521_001332</name>
</gene>